<evidence type="ECO:0000313" key="1">
    <source>
        <dbReference type="EMBL" id="KYQ73219.1"/>
    </source>
</evidence>
<accession>A0A151Y5E6</accession>
<keyword evidence="2" id="KW-1185">Reference proteome</keyword>
<dbReference type="OrthoDB" id="6706428at2"/>
<comment type="caution">
    <text evidence="1">The sequence shown here is derived from an EMBL/GenBank/DDBJ whole genome shotgun (WGS) entry which is preliminary data.</text>
</comment>
<dbReference type="Proteomes" id="UP000076276">
    <property type="component" value="Unassembled WGS sequence"/>
</dbReference>
<sequence length="90" mass="10532">MPIDSSKLIIEQIYNFIIEKPQIRYQSKFMQLAIFFGELHEVHKKDFQATKPFIYKGVFNGETRKISALGAPEFFDKEKFLNWAAGKITD</sequence>
<organism evidence="1 2">
    <name type="scientific">Acinetobacter pragensis</name>
    <dbReference type="NCBI Taxonomy" id="1806892"/>
    <lineage>
        <taxon>Bacteria</taxon>
        <taxon>Pseudomonadati</taxon>
        <taxon>Pseudomonadota</taxon>
        <taxon>Gammaproteobacteria</taxon>
        <taxon>Moraxellales</taxon>
        <taxon>Moraxellaceae</taxon>
        <taxon>Acinetobacter</taxon>
    </lineage>
</organism>
<reference evidence="1 2" key="1">
    <citation type="submission" date="2016-03" db="EMBL/GenBank/DDBJ databases">
        <title>Acinetobacter genomospecies 28 strain ANC 4149.</title>
        <authorList>
            <person name="Radolfova-Krizova L."/>
            <person name="Nemec A."/>
        </authorList>
    </citation>
    <scope>NUCLEOTIDE SEQUENCE [LARGE SCALE GENOMIC DNA]</scope>
    <source>
        <strain evidence="1 2">ANC 4149</strain>
    </source>
</reference>
<evidence type="ECO:0000313" key="2">
    <source>
        <dbReference type="Proteomes" id="UP000076276"/>
    </source>
</evidence>
<dbReference type="AlphaFoldDB" id="A0A151Y5E6"/>
<gene>
    <name evidence="1" type="ORF">AZH43_07280</name>
</gene>
<dbReference type="RefSeq" id="WP_067666541.1">
    <property type="nucleotide sequence ID" value="NZ_CBCSIK010000008.1"/>
</dbReference>
<dbReference type="STRING" id="1806892.AZH43_07280"/>
<dbReference type="EMBL" id="LUAW01000011">
    <property type="protein sequence ID" value="KYQ73219.1"/>
    <property type="molecule type" value="Genomic_DNA"/>
</dbReference>
<name>A0A151Y5E6_9GAMM</name>
<proteinExistence type="predicted"/>
<protein>
    <submittedName>
        <fullName evidence="1">Uncharacterized protein</fullName>
    </submittedName>
</protein>